<dbReference type="RefSeq" id="WP_236696629.1">
    <property type="nucleotide sequence ID" value="NZ_LECT01000046.1"/>
</dbReference>
<dbReference type="Proteomes" id="UP000036367">
    <property type="component" value="Unassembled WGS sequence"/>
</dbReference>
<dbReference type="Gene3D" id="3.40.50.1110">
    <property type="entry name" value="SGNH hydrolase"/>
    <property type="match status" value="1"/>
</dbReference>
<dbReference type="InterPro" id="IPR036514">
    <property type="entry name" value="SGNH_hydro_sf"/>
</dbReference>
<comment type="similarity">
    <text evidence="2">Belongs to the sulfatase family.</text>
</comment>
<dbReference type="SUPFAM" id="SSF53649">
    <property type="entry name" value="Alkaline phosphatase-like"/>
    <property type="match status" value="1"/>
</dbReference>
<evidence type="ECO:0000256" key="6">
    <source>
        <dbReference type="ARBA" id="ARBA00022837"/>
    </source>
</evidence>
<sequence>MKSKLKESEMTQTLAPAIRGVMLACTLIAFHAVSAAEEYDVYLLAGQSNMDGRGLASKLTEEQQQPFEDAILFYRNVPHSSEGWQPLAPGFSMPPGYKGELPSPKFGPEIGFARSMLQANPDRKLALIKGSKGGSSLRVDWKPGVQGDPSSQGQRYRDFIETIRMATKELVQRGDSFAIRGMLWHQGESDSKSSTEVYQRRLEELIVRIREDVGVPELPVVVGEVFDNGKRDSVRAAIQAVAAGDSTVGLVSSEGTQTWDPGTHFDAPSQLLLGERYSAAMRELPIPEPGEMPAISEQSNLTKPNVLFITVDDLNDWVGCLGGNPDAQTPNLDRLAQQSVLFNNAHCQVALCYASRASFMTGMYASKTGIYNNSSKSANEAYRQAKHMPVWFGEHGYRTMCMGKIYHNDHGKKAYWDEIGPKTLRWGPEPPNGRQFAERFGKDAQDSLAWAALDIEEGGMPDEQIAAWGIEKLNEQHDQPFFLSLGFYKPHTPMTAPKRYFDQFDRDSLTLPEILENDLDDVPEIGRRWVLDRSKLIAEEAVRQYSPTYRRELVHAYHACVALVDDCIGQVLTHLDNSPHADNTIVVLCSDHGWHLGEKHHWRKWMPWEESTRSLLIVRTPNAAGNGSVSERTVGLIDIYPTLADLCNLSPPSDLQGLSFQHLLDNPKAAWDRPALTSTKAGNHTVRSQRWRYIRYIDGSEELYDHDNDPNEWHNLAGDPAMEAIKKQHAAWIDQLNQAD</sequence>
<dbReference type="GO" id="GO:0005737">
    <property type="term" value="C:cytoplasm"/>
    <property type="evidence" value="ECO:0007669"/>
    <property type="project" value="TreeGrafter"/>
</dbReference>
<organism evidence="9 10">
    <name type="scientific">Rhodopirellula islandica</name>
    <dbReference type="NCBI Taxonomy" id="595434"/>
    <lineage>
        <taxon>Bacteria</taxon>
        <taxon>Pseudomonadati</taxon>
        <taxon>Planctomycetota</taxon>
        <taxon>Planctomycetia</taxon>
        <taxon>Pirellulales</taxon>
        <taxon>Pirellulaceae</taxon>
        <taxon>Rhodopirellula</taxon>
    </lineage>
</organism>
<accession>A0A0J1B5L4</accession>
<dbReference type="InterPro" id="IPR017850">
    <property type="entry name" value="Alkaline_phosphatase_core_sf"/>
</dbReference>
<evidence type="ECO:0000313" key="10">
    <source>
        <dbReference type="Proteomes" id="UP000036367"/>
    </source>
</evidence>
<comment type="caution">
    <text evidence="9">The sequence shown here is derived from an EMBL/GenBank/DDBJ whole genome shotgun (WGS) entry which is preliminary data.</text>
</comment>
<feature type="domain" description="Sialate O-acetylesterase" evidence="8">
    <location>
        <begin position="39"/>
        <end position="281"/>
    </location>
</feature>
<dbReference type="PATRIC" id="fig|595434.4.peg.5551"/>
<dbReference type="Pfam" id="PF03629">
    <property type="entry name" value="SASA"/>
    <property type="match status" value="1"/>
</dbReference>
<evidence type="ECO:0000259" key="8">
    <source>
        <dbReference type="Pfam" id="PF03629"/>
    </source>
</evidence>
<proteinExistence type="inferred from homology"/>
<dbReference type="CDD" id="cd16030">
    <property type="entry name" value="iduronate-2-sulfatase"/>
    <property type="match status" value="1"/>
</dbReference>
<dbReference type="GO" id="GO:0046872">
    <property type="term" value="F:metal ion binding"/>
    <property type="evidence" value="ECO:0007669"/>
    <property type="project" value="UniProtKB-KW"/>
</dbReference>
<dbReference type="Gene3D" id="3.40.720.10">
    <property type="entry name" value="Alkaline Phosphatase, subunit A"/>
    <property type="match status" value="1"/>
</dbReference>
<keyword evidence="4" id="KW-0732">Signal</keyword>
<keyword evidence="6" id="KW-0106">Calcium</keyword>
<gene>
    <name evidence="9" type="ORF">RISK_005848</name>
</gene>
<evidence type="ECO:0000259" key="7">
    <source>
        <dbReference type="Pfam" id="PF00884"/>
    </source>
</evidence>
<dbReference type="STRING" id="595434.RISK_005848"/>
<keyword evidence="3" id="KW-0479">Metal-binding</keyword>
<evidence type="ECO:0000256" key="1">
    <source>
        <dbReference type="ARBA" id="ARBA00001913"/>
    </source>
</evidence>
<evidence type="ECO:0000256" key="5">
    <source>
        <dbReference type="ARBA" id="ARBA00022801"/>
    </source>
</evidence>
<protein>
    <submittedName>
        <fullName evidence="9">Choline-sulfatase</fullName>
        <ecNumber evidence="9">3.1.6.6</ecNumber>
    </submittedName>
</protein>
<dbReference type="EMBL" id="LECT01000046">
    <property type="protein sequence ID" value="KLU02022.1"/>
    <property type="molecule type" value="Genomic_DNA"/>
</dbReference>
<dbReference type="GO" id="GO:0004423">
    <property type="term" value="F:iduronate-2-sulfatase activity"/>
    <property type="evidence" value="ECO:0007669"/>
    <property type="project" value="InterPro"/>
</dbReference>
<dbReference type="InterPro" id="IPR005181">
    <property type="entry name" value="SASA"/>
</dbReference>
<dbReference type="InterPro" id="IPR035874">
    <property type="entry name" value="IDS"/>
</dbReference>
<dbReference type="EC" id="3.1.6.6" evidence="9"/>
<dbReference type="AlphaFoldDB" id="A0A0J1B5L4"/>
<dbReference type="SUPFAM" id="SSF52266">
    <property type="entry name" value="SGNH hydrolase"/>
    <property type="match status" value="1"/>
</dbReference>
<evidence type="ECO:0000256" key="3">
    <source>
        <dbReference type="ARBA" id="ARBA00022723"/>
    </source>
</evidence>
<evidence type="ECO:0000256" key="2">
    <source>
        <dbReference type="ARBA" id="ARBA00008779"/>
    </source>
</evidence>
<evidence type="ECO:0000256" key="4">
    <source>
        <dbReference type="ARBA" id="ARBA00022729"/>
    </source>
</evidence>
<dbReference type="InterPro" id="IPR000917">
    <property type="entry name" value="Sulfatase_N"/>
</dbReference>
<dbReference type="PANTHER" id="PTHR45953">
    <property type="entry name" value="IDURONATE 2-SULFATASE"/>
    <property type="match status" value="1"/>
</dbReference>
<dbReference type="GO" id="GO:0047753">
    <property type="term" value="F:choline-sulfatase activity"/>
    <property type="evidence" value="ECO:0007669"/>
    <property type="project" value="UniProtKB-EC"/>
</dbReference>
<dbReference type="Pfam" id="PF00884">
    <property type="entry name" value="Sulfatase"/>
    <property type="match status" value="1"/>
</dbReference>
<dbReference type="PANTHER" id="PTHR45953:SF1">
    <property type="entry name" value="IDURONATE 2-SULFATASE"/>
    <property type="match status" value="1"/>
</dbReference>
<keyword evidence="10" id="KW-1185">Reference proteome</keyword>
<feature type="domain" description="Sulfatase N-terminal" evidence="7">
    <location>
        <begin position="304"/>
        <end position="647"/>
    </location>
</feature>
<reference evidence="9" key="1">
    <citation type="submission" date="2015-05" db="EMBL/GenBank/DDBJ databases">
        <title>Permanent draft genome of Rhodopirellula islandicus K833.</title>
        <authorList>
            <person name="Kizina J."/>
            <person name="Richter M."/>
            <person name="Glockner F.O."/>
            <person name="Harder J."/>
        </authorList>
    </citation>
    <scope>NUCLEOTIDE SEQUENCE [LARGE SCALE GENOMIC DNA]</scope>
    <source>
        <strain evidence="9">K833</strain>
    </source>
</reference>
<evidence type="ECO:0000313" key="9">
    <source>
        <dbReference type="EMBL" id="KLU02022.1"/>
    </source>
</evidence>
<keyword evidence="5 9" id="KW-0378">Hydrolase</keyword>
<comment type="cofactor">
    <cofactor evidence="1">
        <name>Ca(2+)</name>
        <dbReference type="ChEBI" id="CHEBI:29108"/>
    </cofactor>
</comment>
<name>A0A0J1B5L4_RHOIS</name>